<name>A0A8S1NHH0_PARPR</name>
<dbReference type="InterPro" id="IPR000595">
    <property type="entry name" value="cNMP-bd_dom"/>
</dbReference>
<feature type="region of interest" description="Disordered" evidence="1">
    <location>
        <begin position="93"/>
        <end position="118"/>
    </location>
</feature>
<dbReference type="PANTHER" id="PTHR23011:SF28">
    <property type="entry name" value="CYCLIC NUCLEOTIDE-BINDING DOMAIN CONTAINING PROTEIN"/>
    <property type="match status" value="1"/>
</dbReference>
<sequence>MYNILRVKNAFKQNRNKTPQESTNQRQNSQSFYDQSNYSLSVTKSKTNNSTTINTINRTINSFYLGPRREKLQSYTIELQKTMDVDFGNKQRTGFRESGRQSRKLHTSYGPQQQRPISHSKSVIYGKKEEVENNDEQIQENITIIQQGLIQESDKPLINSNEELSKIKEQVNSMYKNLEPDTMEVDQWDYQVDYEKLELNVFSLDELRYLIQEFEKEEYERNYLTMDKILLKNKFFQRFGQGIRIGIMEKASMEIHDVGKVILQLGANSNNLYVILRGSCQQTLTMDIQLQEYQYLTVQSYFDGQDLSEINLLQLNNSRGYSANKFIDMVEEIKEHPQLKDLLKNERTKLITSHISCGEQTYLLRMDNDQFQKILKQSIEKDKEFKLSILSQIRFFQHTSASQLLHLVAELGIQKYFQGDCVVRKGDQLNRVIIIAQGEFEIVEEIQLKRETRNYYLENKLKPLVHKKIIDKNTKPIVPRDFADQSFDLSLNNNQNQQVIRNSKCYQYCNKQIRGKNEISYTHLHVLKTLKKCDVICGRSLLVLYDNEYDQEQTSNAKLTVVVKSVQGSVFFLDEKRYQNLPESLQNQILAGLRSMKEFDDYEIDHIRKQIKTWEKYKQNLYQQFILEKRQNTFKTY</sequence>
<evidence type="ECO:0000313" key="3">
    <source>
        <dbReference type="EMBL" id="CAD8088933.1"/>
    </source>
</evidence>
<proteinExistence type="predicted"/>
<evidence type="ECO:0000259" key="2">
    <source>
        <dbReference type="PROSITE" id="PS50042"/>
    </source>
</evidence>
<feature type="domain" description="Cyclic nucleotide-binding" evidence="2">
    <location>
        <begin position="395"/>
        <end position="445"/>
    </location>
</feature>
<feature type="region of interest" description="Disordered" evidence="1">
    <location>
        <begin position="13"/>
        <end position="35"/>
    </location>
</feature>
<gene>
    <name evidence="3" type="ORF">PPRIM_AZ9-3.1.T0820147</name>
</gene>
<feature type="compositionally biased region" description="Polar residues" evidence="1">
    <location>
        <begin position="109"/>
        <end position="118"/>
    </location>
</feature>
<comment type="caution">
    <text evidence="3">The sequence shown here is derived from an EMBL/GenBank/DDBJ whole genome shotgun (WGS) entry which is preliminary data.</text>
</comment>
<dbReference type="PROSITE" id="PS50042">
    <property type="entry name" value="CNMP_BINDING_3"/>
    <property type="match status" value="2"/>
</dbReference>
<dbReference type="Proteomes" id="UP000688137">
    <property type="component" value="Unassembled WGS sequence"/>
</dbReference>
<protein>
    <recommendedName>
        <fullName evidence="2">Cyclic nucleotide-binding domain-containing protein</fullName>
    </recommendedName>
</protein>
<dbReference type="EMBL" id="CAJJDM010000085">
    <property type="protein sequence ID" value="CAD8088933.1"/>
    <property type="molecule type" value="Genomic_DNA"/>
</dbReference>
<organism evidence="3 4">
    <name type="scientific">Paramecium primaurelia</name>
    <dbReference type="NCBI Taxonomy" id="5886"/>
    <lineage>
        <taxon>Eukaryota</taxon>
        <taxon>Sar</taxon>
        <taxon>Alveolata</taxon>
        <taxon>Ciliophora</taxon>
        <taxon>Intramacronucleata</taxon>
        <taxon>Oligohymenophorea</taxon>
        <taxon>Peniculida</taxon>
        <taxon>Parameciidae</taxon>
        <taxon>Paramecium</taxon>
    </lineage>
</organism>
<dbReference type="AlphaFoldDB" id="A0A8S1NHH0"/>
<evidence type="ECO:0000313" key="4">
    <source>
        <dbReference type="Proteomes" id="UP000688137"/>
    </source>
</evidence>
<dbReference type="OMA" id="EVDQWDY"/>
<dbReference type="PANTHER" id="PTHR23011">
    <property type="entry name" value="CYCLIC NUCLEOTIDE-BINDING DOMAIN CONTAINING PROTEIN"/>
    <property type="match status" value="1"/>
</dbReference>
<feature type="domain" description="Cyclic nucleotide-binding" evidence="2">
    <location>
        <begin position="235"/>
        <end position="319"/>
    </location>
</feature>
<keyword evidence="4" id="KW-1185">Reference proteome</keyword>
<reference evidence="3" key="1">
    <citation type="submission" date="2021-01" db="EMBL/GenBank/DDBJ databases">
        <authorList>
            <consortium name="Genoscope - CEA"/>
            <person name="William W."/>
        </authorList>
    </citation>
    <scope>NUCLEOTIDE SEQUENCE</scope>
</reference>
<accession>A0A8S1NHH0</accession>
<evidence type="ECO:0000256" key="1">
    <source>
        <dbReference type="SAM" id="MobiDB-lite"/>
    </source>
</evidence>